<keyword evidence="1" id="KW-0614">Plasmid</keyword>
<evidence type="ECO:0000313" key="2">
    <source>
        <dbReference type="Proteomes" id="UP000029558"/>
    </source>
</evidence>
<reference evidence="1 2" key="1">
    <citation type="journal article" date="2014" name="Genome Announc.">
        <title>Comparative Genome Analysis of Two Isolates of the Fish Pathogen Piscirickettsia salmonis from Different Hosts Reveals Major Differences in Virulence-Associated Secretion Systems.</title>
        <authorList>
            <person name="Bohle H."/>
            <person name="Henriquez P."/>
            <person name="Grothusen H."/>
            <person name="Navas E."/>
            <person name="Sandoval A."/>
            <person name="Bustamante F."/>
            <person name="Bustos P."/>
            <person name="Mancilla M."/>
        </authorList>
    </citation>
    <scope>NUCLEOTIDE SEQUENCE [LARGE SCALE GENOMIC DNA]</scope>
    <source>
        <strain evidence="2">B1-32597</strain>
    </source>
</reference>
<name>A0AAC8VLJ3_PISSA</name>
<geneLocation type="plasmid" evidence="1 2">
    <name>pPSB1-3</name>
</geneLocation>
<gene>
    <name evidence="1" type="ORF">KU39_3p178</name>
</gene>
<sequence>MRLKITIYHDEIWYAKNSESDSIFHVMPSIITSNIGDVIPVFELTPGQINFPNYDILFEIIYKDGNVDLVTPESFIGRRLMLFLSKLRGDSGKSIYCCIDFINELMFGRGNVPFNTSPQSNWTNLSMTENDDKKVIIRQNFNDVTTYNKDNIVFFVDDNNIFCHAALKIKHDIYLSLFGNSGGLMFSNRQEMLKAFSATKSFIAKKNQEADKEHIDISYLPAKIIKLINSYLDGESKLSFQQTSPFIFLKLNEGKNCLISNTESHEVQSTR</sequence>
<evidence type="ECO:0000313" key="1">
    <source>
        <dbReference type="EMBL" id="ALB24640.1"/>
    </source>
</evidence>
<dbReference type="Proteomes" id="UP000029558">
    <property type="component" value="Plasmid pPSB1-3"/>
</dbReference>
<organism evidence="1 2">
    <name type="scientific">Piscirickettsia salmonis</name>
    <dbReference type="NCBI Taxonomy" id="1238"/>
    <lineage>
        <taxon>Bacteria</taxon>
        <taxon>Pseudomonadati</taxon>
        <taxon>Pseudomonadota</taxon>
        <taxon>Gammaproteobacteria</taxon>
        <taxon>Thiotrichales</taxon>
        <taxon>Piscirickettsiaceae</taxon>
        <taxon>Piscirickettsia</taxon>
    </lineage>
</organism>
<dbReference type="RefSeq" id="WP_036775032.1">
    <property type="nucleotide sequence ID" value="NZ_CP012511.1"/>
</dbReference>
<dbReference type="EMBL" id="CP012511">
    <property type="protein sequence ID" value="ALB24640.1"/>
    <property type="molecule type" value="Genomic_DNA"/>
</dbReference>
<dbReference type="AlphaFoldDB" id="A0AAC8VLJ3"/>
<protein>
    <submittedName>
        <fullName evidence="1">Iron transporter</fullName>
    </submittedName>
</protein>
<accession>A0AAC8VLJ3</accession>
<proteinExistence type="predicted"/>